<dbReference type="Proteomes" id="UP001153069">
    <property type="component" value="Unassembled WGS sequence"/>
</dbReference>
<organism evidence="1 2">
    <name type="scientific">Seminavis robusta</name>
    <dbReference type="NCBI Taxonomy" id="568900"/>
    <lineage>
        <taxon>Eukaryota</taxon>
        <taxon>Sar</taxon>
        <taxon>Stramenopiles</taxon>
        <taxon>Ochrophyta</taxon>
        <taxon>Bacillariophyta</taxon>
        <taxon>Bacillariophyceae</taxon>
        <taxon>Bacillariophycidae</taxon>
        <taxon>Naviculales</taxon>
        <taxon>Naviculaceae</taxon>
        <taxon>Seminavis</taxon>
    </lineage>
</organism>
<protein>
    <submittedName>
        <fullName evidence="1">Uncharacterized protein</fullName>
    </submittedName>
</protein>
<proteinExistence type="predicted"/>
<evidence type="ECO:0000313" key="1">
    <source>
        <dbReference type="EMBL" id="CAB9519610.1"/>
    </source>
</evidence>
<gene>
    <name evidence="1" type="ORF">SEMRO_1031_G233401.1</name>
</gene>
<sequence length="183" mass="20852">MVDWIAPAMLRSKSSSSEFISIRPPPIFLGYTVNEATHVRGEKKMDSMSMFPPFQQSGSGRQVSCGIFRWIRFDSSNRIRYVSEQVTVLRIAVHRLSAVVPLAQSATVHSVVMIRTLSSLWIASIKYSSGKQLSLRNNSSTWFLQIHFHFGRLLIDGPLKRSAGIPCAFRTKRVFLHWMLPRQ</sequence>
<comment type="caution">
    <text evidence="1">The sequence shown here is derived from an EMBL/GenBank/DDBJ whole genome shotgun (WGS) entry which is preliminary data.</text>
</comment>
<evidence type="ECO:0000313" key="2">
    <source>
        <dbReference type="Proteomes" id="UP001153069"/>
    </source>
</evidence>
<keyword evidence="2" id="KW-1185">Reference proteome</keyword>
<dbReference type="EMBL" id="CAICTM010001029">
    <property type="protein sequence ID" value="CAB9519610.1"/>
    <property type="molecule type" value="Genomic_DNA"/>
</dbReference>
<name>A0A9N8HP21_9STRA</name>
<accession>A0A9N8HP21</accession>
<dbReference type="AlphaFoldDB" id="A0A9N8HP21"/>
<reference evidence="1" key="1">
    <citation type="submission" date="2020-06" db="EMBL/GenBank/DDBJ databases">
        <authorList>
            <consortium name="Plant Systems Biology data submission"/>
        </authorList>
    </citation>
    <scope>NUCLEOTIDE SEQUENCE</scope>
    <source>
        <strain evidence="1">D6</strain>
    </source>
</reference>